<proteinExistence type="predicted"/>
<gene>
    <name evidence="2" type="ORF">ACFO3J_33580</name>
</gene>
<comment type="caution">
    <text evidence="2">The sequence shown here is derived from an EMBL/GenBank/DDBJ whole genome shotgun (WGS) entry which is preliminary data.</text>
</comment>
<dbReference type="RefSeq" id="WP_386437876.1">
    <property type="nucleotide sequence ID" value="NZ_JBHSBB010000050.1"/>
</dbReference>
<keyword evidence="3" id="KW-1185">Reference proteome</keyword>
<dbReference type="Proteomes" id="UP001595765">
    <property type="component" value="Unassembled WGS sequence"/>
</dbReference>
<evidence type="ECO:0000313" key="3">
    <source>
        <dbReference type="Proteomes" id="UP001595765"/>
    </source>
</evidence>
<protein>
    <submittedName>
        <fullName evidence="2">Rv3235 family protein</fullName>
    </submittedName>
</protein>
<evidence type="ECO:0000313" key="2">
    <source>
        <dbReference type="EMBL" id="MFC4036340.1"/>
    </source>
</evidence>
<sequence>MRSPAPPPSVPSPAPAAARRAGSAAPPGRRDSRRPTGRPNGAVRPAAAPAQAPALRPLPPHVWFAGRLLDVLTGRQPLTCLAGRVRDEAYQRLWERHAARADWRGRARGRTPYVYRCRIFRTTDGALEVAAVVALDQDVFRALAFRLEPGDDESGPGYGPARWRCTAVAAR</sequence>
<feature type="compositionally biased region" description="Low complexity" evidence="1">
    <location>
        <begin position="44"/>
        <end position="54"/>
    </location>
</feature>
<feature type="compositionally biased region" description="Pro residues" evidence="1">
    <location>
        <begin position="1"/>
        <end position="14"/>
    </location>
</feature>
<feature type="region of interest" description="Disordered" evidence="1">
    <location>
        <begin position="1"/>
        <end position="54"/>
    </location>
</feature>
<name>A0ABV8HZR8_9ACTN</name>
<feature type="compositionally biased region" description="Low complexity" evidence="1">
    <location>
        <begin position="15"/>
        <end position="27"/>
    </location>
</feature>
<dbReference type="Pfam" id="PF20060">
    <property type="entry name" value="DUF6459"/>
    <property type="match status" value="1"/>
</dbReference>
<dbReference type="EMBL" id="JBHSBB010000050">
    <property type="protein sequence ID" value="MFC4036340.1"/>
    <property type="molecule type" value="Genomic_DNA"/>
</dbReference>
<organism evidence="2 3">
    <name type="scientific">Streptomyces polygonati</name>
    <dbReference type="NCBI Taxonomy" id="1617087"/>
    <lineage>
        <taxon>Bacteria</taxon>
        <taxon>Bacillati</taxon>
        <taxon>Actinomycetota</taxon>
        <taxon>Actinomycetes</taxon>
        <taxon>Kitasatosporales</taxon>
        <taxon>Streptomycetaceae</taxon>
        <taxon>Streptomyces</taxon>
    </lineage>
</organism>
<reference evidence="3" key="1">
    <citation type="journal article" date="2019" name="Int. J. Syst. Evol. Microbiol.">
        <title>The Global Catalogue of Microorganisms (GCM) 10K type strain sequencing project: providing services to taxonomists for standard genome sequencing and annotation.</title>
        <authorList>
            <consortium name="The Broad Institute Genomics Platform"/>
            <consortium name="The Broad Institute Genome Sequencing Center for Infectious Disease"/>
            <person name="Wu L."/>
            <person name="Ma J."/>
        </authorList>
    </citation>
    <scope>NUCLEOTIDE SEQUENCE [LARGE SCALE GENOMIC DNA]</scope>
    <source>
        <strain evidence="3">CGMCC 4.7237</strain>
    </source>
</reference>
<evidence type="ECO:0000256" key="1">
    <source>
        <dbReference type="SAM" id="MobiDB-lite"/>
    </source>
</evidence>
<dbReference type="InterPro" id="IPR045596">
    <property type="entry name" value="DUF6459"/>
</dbReference>
<accession>A0ABV8HZR8</accession>